<name>A0A2T3ADX3_9PEZI</name>
<evidence type="ECO:0000313" key="3">
    <source>
        <dbReference type="Proteomes" id="UP000241462"/>
    </source>
</evidence>
<sequence>MAAPNSSNQIIHHQPAHGGARHCPPSYAIRRQGPARAGPRDRRRAARLSRAKKAGDTLLRRTTRVATHPSRGGCQPSDDKSLGFCSVLLSLADLWCRWAVLVFSGRRERPAGRAVNWLSRTGLAADCNAGDEPMSRRQQRRASDRAHICMDALSCKYAVASRDMVRLHKTRREGYNRRRKTRILDARSRK</sequence>
<dbReference type="EMBL" id="KZ678405">
    <property type="protein sequence ID" value="PSR93685.1"/>
    <property type="molecule type" value="Genomic_DNA"/>
</dbReference>
<organism evidence="2 3">
    <name type="scientific">Coniella lustricola</name>
    <dbReference type="NCBI Taxonomy" id="2025994"/>
    <lineage>
        <taxon>Eukaryota</taxon>
        <taxon>Fungi</taxon>
        <taxon>Dikarya</taxon>
        <taxon>Ascomycota</taxon>
        <taxon>Pezizomycotina</taxon>
        <taxon>Sordariomycetes</taxon>
        <taxon>Sordariomycetidae</taxon>
        <taxon>Diaporthales</taxon>
        <taxon>Schizoparmaceae</taxon>
        <taxon>Coniella</taxon>
    </lineage>
</organism>
<keyword evidence="3" id="KW-1185">Reference proteome</keyword>
<gene>
    <name evidence="2" type="ORF">BD289DRAFT_175281</name>
</gene>
<proteinExistence type="predicted"/>
<reference evidence="2 3" key="1">
    <citation type="journal article" date="2018" name="Mycol. Prog.">
        <title>Coniella lustricola, a new species from submerged detritus.</title>
        <authorList>
            <person name="Raudabaugh D.B."/>
            <person name="Iturriaga T."/>
            <person name="Carver A."/>
            <person name="Mondo S."/>
            <person name="Pangilinan J."/>
            <person name="Lipzen A."/>
            <person name="He G."/>
            <person name="Amirebrahimi M."/>
            <person name="Grigoriev I.V."/>
            <person name="Miller A.N."/>
        </authorList>
    </citation>
    <scope>NUCLEOTIDE SEQUENCE [LARGE SCALE GENOMIC DNA]</scope>
    <source>
        <strain evidence="2 3">B22-T-1</strain>
    </source>
</reference>
<accession>A0A2T3ADX3</accession>
<feature type="compositionally biased region" description="Low complexity" evidence="1">
    <location>
        <begin position="28"/>
        <end position="37"/>
    </location>
</feature>
<evidence type="ECO:0000256" key="1">
    <source>
        <dbReference type="SAM" id="MobiDB-lite"/>
    </source>
</evidence>
<feature type="compositionally biased region" description="Basic residues" evidence="1">
    <location>
        <begin position="41"/>
        <end position="52"/>
    </location>
</feature>
<feature type="compositionally biased region" description="Polar residues" evidence="1">
    <location>
        <begin position="1"/>
        <end position="11"/>
    </location>
</feature>
<dbReference type="Proteomes" id="UP000241462">
    <property type="component" value="Unassembled WGS sequence"/>
</dbReference>
<dbReference type="AlphaFoldDB" id="A0A2T3ADX3"/>
<dbReference type="InParanoid" id="A0A2T3ADX3"/>
<evidence type="ECO:0000313" key="2">
    <source>
        <dbReference type="EMBL" id="PSR93685.1"/>
    </source>
</evidence>
<protein>
    <submittedName>
        <fullName evidence="2">Uncharacterized protein</fullName>
    </submittedName>
</protein>
<feature type="region of interest" description="Disordered" evidence="1">
    <location>
        <begin position="1"/>
        <end position="76"/>
    </location>
</feature>